<organism evidence="1 2">
    <name type="scientific">Melastoma candidum</name>
    <dbReference type="NCBI Taxonomy" id="119954"/>
    <lineage>
        <taxon>Eukaryota</taxon>
        <taxon>Viridiplantae</taxon>
        <taxon>Streptophyta</taxon>
        <taxon>Embryophyta</taxon>
        <taxon>Tracheophyta</taxon>
        <taxon>Spermatophyta</taxon>
        <taxon>Magnoliopsida</taxon>
        <taxon>eudicotyledons</taxon>
        <taxon>Gunneridae</taxon>
        <taxon>Pentapetalae</taxon>
        <taxon>rosids</taxon>
        <taxon>malvids</taxon>
        <taxon>Myrtales</taxon>
        <taxon>Melastomataceae</taxon>
        <taxon>Melastomatoideae</taxon>
        <taxon>Melastomateae</taxon>
        <taxon>Melastoma</taxon>
    </lineage>
</organism>
<sequence length="133" mass="15575">MFMQLMTNVLRPFMGKFMVVYFDDILIYSRNIEEHVDHLRVVFRTLQGKKLCRNLKKCEFLQPSMIFLGFVVFAKGIKVDESKIEAIEEWPTPRNFHDVHSFHGLASFNRRFIRGFSSIAAPLPECLKGGKFE</sequence>
<name>A0ACB9R3I3_9MYRT</name>
<evidence type="ECO:0000313" key="2">
    <source>
        <dbReference type="Proteomes" id="UP001057402"/>
    </source>
</evidence>
<dbReference type="EMBL" id="CM042883">
    <property type="protein sequence ID" value="KAI4372836.1"/>
    <property type="molecule type" value="Genomic_DNA"/>
</dbReference>
<dbReference type="Proteomes" id="UP001057402">
    <property type="component" value="Chromosome 4"/>
</dbReference>
<reference evidence="2" key="1">
    <citation type="journal article" date="2023" name="Front. Plant Sci.">
        <title>Chromosomal-level genome assembly of Melastoma candidum provides insights into trichome evolution.</title>
        <authorList>
            <person name="Zhong Y."/>
            <person name="Wu W."/>
            <person name="Sun C."/>
            <person name="Zou P."/>
            <person name="Liu Y."/>
            <person name="Dai S."/>
            <person name="Zhou R."/>
        </authorList>
    </citation>
    <scope>NUCLEOTIDE SEQUENCE [LARGE SCALE GENOMIC DNA]</scope>
</reference>
<proteinExistence type="predicted"/>
<evidence type="ECO:0000313" key="1">
    <source>
        <dbReference type="EMBL" id="KAI4372836.1"/>
    </source>
</evidence>
<comment type="caution">
    <text evidence="1">The sequence shown here is derived from an EMBL/GenBank/DDBJ whole genome shotgun (WGS) entry which is preliminary data.</text>
</comment>
<gene>
    <name evidence="1" type="ORF">MLD38_011020</name>
</gene>
<accession>A0ACB9R3I3</accession>
<protein>
    <submittedName>
        <fullName evidence="1">Uncharacterized protein</fullName>
    </submittedName>
</protein>
<keyword evidence="2" id="KW-1185">Reference proteome</keyword>